<accession>A0A553P3R2</accession>
<feature type="transmembrane region" description="Helical" evidence="1">
    <location>
        <begin position="47"/>
        <end position="70"/>
    </location>
</feature>
<evidence type="ECO:0000313" key="3">
    <source>
        <dbReference type="Proteomes" id="UP000318571"/>
    </source>
</evidence>
<dbReference type="EMBL" id="VCGU01000008">
    <property type="protein sequence ID" value="TRY72336.1"/>
    <property type="molecule type" value="Genomic_DNA"/>
</dbReference>
<evidence type="ECO:0000256" key="1">
    <source>
        <dbReference type="SAM" id="Phobius"/>
    </source>
</evidence>
<proteinExistence type="predicted"/>
<dbReference type="AlphaFoldDB" id="A0A553P3R2"/>
<protein>
    <submittedName>
        <fullName evidence="2">Uncharacterized protein</fullName>
    </submittedName>
</protein>
<keyword evidence="1" id="KW-0472">Membrane</keyword>
<keyword evidence="1" id="KW-0812">Transmembrane</keyword>
<gene>
    <name evidence="2" type="ORF">TCAL_16152</name>
</gene>
<organism evidence="2 3">
    <name type="scientific">Tigriopus californicus</name>
    <name type="common">Marine copepod</name>
    <dbReference type="NCBI Taxonomy" id="6832"/>
    <lineage>
        <taxon>Eukaryota</taxon>
        <taxon>Metazoa</taxon>
        <taxon>Ecdysozoa</taxon>
        <taxon>Arthropoda</taxon>
        <taxon>Crustacea</taxon>
        <taxon>Multicrustacea</taxon>
        <taxon>Hexanauplia</taxon>
        <taxon>Copepoda</taxon>
        <taxon>Harpacticoida</taxon>
        <taxon>Harpacticidae</taxon>
        <taxon>Tigriopus</taxon>
    </lineage>
</organism>
<comment type="caution">
    <text evidence="2">The sequence shown here is derived from an EMBL/GenBank/DDBJ whole genome shotgun (WGS) entry which is preliminary data.</text>
</comment>
<dbReference type="Proteomes" id="UP000318571">
    <property type="component" value="Chromosome 7"/>
</dbReference>
<keyword evidence="3" id="KW-1185">Reference proteome</keyword>
<evidence type="ECO:0000313" key="2">
    <source>
        <dbReference type="EMBL" id="TRY72336.1"/>
    </source>
</evidence>
<sequence>MASPLKALLALPTQLTRQRLFHGSAIQHARRGPKRYFGYTRAQLLDGVMLTNSNICLLISLSSIPFFIYLTSHYVTAVKPETDKRVQAAKEDLLSEGKPLTA</sequence>
<keyword evidence="1" id="KW-1133">Transmembrane helix</keyword>
<name>A0A553P3R2_TIGCA</name>
<reference evidence="2 3" key="1">
    <citation type="journal article" date="2018" name="Nat. Ecol. Evol.">
        <title>Genomic signatures of mitonuclear coevolution across populations of Tigriopus californicus.</title>
        <authorList>
            <person name="Barreto F.S."/>
            <person name="Watson E.T."/>
            <person name="Lima T.G."/>
            <person name="Willett C.S."/>
            <person name="Edmands S."/>
            <person name="Li W."/>
            <person name="Burton R.S."/>
        </authorList>
    </citation>
    <scope>NUCLEOTIDE SEQUENCE [LARGE SCALE GENOMIC DNA]</scope>
    <source>
        <strain evidence="2 3">San Diego</strain>
    </source>
</reference>